<evidence type="ECO:0000313" key="2">
    <source>
        <dbReference type="EMBL" id="KKN38236.1"/>
    </source>
</evidence>
<dbReference type="Gene3D" id="1.10.10.10">
    <property type="entry name" value="Winged helix-like DNA-binding domain superfamily/Winged helix DNA-binding domain"/>
    <property type="match status" value="1"/>
</dbReference>
<comment type="caution">
    <text evidence="2">The sequence shown here is derived from an EMBL/GenBank/DDBJ whole genome shotgun (WGS) entry which is preliminary data.</text>
</comment>
<dbReference type="Pfam" id="PF01978">
    <property type="entry name" value="TrmB"/>
    <property type="match status" value="1"/>
</dbReference>
<feature type="domain" description="Transcription regulator TrmB N-terminal" evidence="1">
    <location>
        <begin position="7"/>
        <end position="60"/>
    </location>
</feature>
<dbReference type="InterPro" id="IPR036390">
    <property type="entry name" value="WH_DNA-bd_sf"/>
</dbReference>
<proteinExistence type="predicted"/>
<dbReference type="EMBL" id="LAZR01001843">
    <property type="protein sequence ID" value="KKN38236.1"/>
    <property type="molecule type" value="Genomic_DNA"/>
</dbReference>
<dbReference type="InterPro" id="IPR002831">
    <property type="entry name" value="Tscrpt_reg_TrmB_N"/>
</dbReference>
<name>A0A0F9SMX8_9ZZZZ</name>
<evidence type="ECO:0000259" key="1">
    <source>
        <dbReference type="Pfam" id="PF01978"/>
    </source>
</evidence>
<accession>A0A0F9SMX8</accession>
<reference evidence="2" key="1">
    <citation type="journal article" date="2015" name="Nature">
        <title>Complex archaea that bridge the gap between prokaryotes and eukaryotes.</title>
        <authorList>
            <person name="Spang A."/>
            <person name="Saw J.H."/>
            <person name="Jorgensen S.L."/>
            <person name="Zaremba-Niedzwiedzka K."/>
            <person name="Martijn J."/>
            <person name="Lind A.E."/>
            <person name="van Eijk R."/>
            <person name="Schleper C."/>
            <person name="Guy L."/>
            <person name="Ettema T.J."/>
        </authorList>
    </citation>
    <scope>NUCLEOTIDE SEQUENCE</scope>
</reference>
<sequence length="78" mass="9334">MVNKIRIGKSELEVLKILYKINEYTTSKYISERSKIPKNQTAQILKNLKKKGLVKLRKRKWYLTKKGKKAFIDNFNIY</sequence>
<dbReference type="InterPro" id="IPR036388">
    <property type="entry name" value="WH-like_DNA-bd_sf"/>
</dbReference>
<protein>
    <recommendedName>
        <fullName evidence="1">Transcription regulator TrmB N-terminal domain-containing protein</fullName>
    </recommendedName>
</protein>
<gene>
    <name evidence="2" type="ORF">LCGC14_0755440</name>
</gene>
<dbReference type="AlphaFoldDB" id="A0A0F9SMX8"/>
<organism evidence="2">
    <name type="scientific">marine sediment metagenome</name>
    <dbReference type="NCBI Taxonomy" id="412755"/>
    <lineage>
        <taxon>unclassified sequences</taxon>
        <taxon>metagenomes</taxon>
        <taxon>ecological metagenomes</taxon>
    </lineage>
</organism>
<dbReference type="SUPFAM" id="SSF46785">
    <property type="entry name" value="Winged helix' DNA-binding domain"/>
    <property type="match status" value="1"/>
</dbReference>